<evidence type="ECO:0000313" key="5">
    <source>
        <dbReference type="EMBL" id="KAK7485981.1"/>
    </source>
</evidence>
<keyword evidence="6" id="KW-1185">Reference proteome</keyword>
<reference evidence="5 6" key="1">
    <citation type="journal article" date="2023" name="Sci. Data">
        <title>Genome assembly of the Korean intertidal mud-creeper Batillaria attramentaria.</title>
        <authorList>
            <person name="Patra A.K."/>
            <person name="Ho P.T."/>
            <person name="Jun S."/>
            <person name="Lee S.J."/>
            <person name="Kim Y."/>
            <person name="Won Y.J."/>
        </authorList>
    </citation>
    <scope>NUCLEOTIDE SEQUENCE [LARGE SCALE GENOMIC DNA]</scope>
    <source>
        <strain evidence="5">Wonlab-2016</strain>
    </source>
</reference>
<dbReference type="Gene3D" id="2.30.30.140">
    <property type="match status" value="1"/>
</dbReference>
<feature type="compositionally biased region" description="Polar residues" evidence="3">
    <location>
        <begin position="72"/>
        <end position="82"/>
    </location>
</feature>
<dbReference type="EMBL" id="JACVVK020000185">
    <property type="protein sequence ID" value="KAK7485981.1"/>
    <property type="molecule type" value="Genomic_DNA"/>
</dbReference>
<dbReference type="PANTHER" id="PTHR13681:SF26">
    <property type="entry name" value="SURVIVAL OF MOTOR NEURON-RELATED-SPLICING FACTOR 30"/>
    <property type="match status" value="1"/>
</dbReference>
<keyword evidence="2" id="KW-0539">Nucleus</keyword>
<feature type="compositionally biased region" description="Basic residues" evidence="3">
    <location>
        <begin position="168"/>
        <end position="179"/>
    </location>
</feature>
<proteinExistence type="predicted"/>
<dbReference type="SMART" id="SM00333">
    <property type="entry name" value="TUDOR"/>
    <property type="match status" value="1"/>
</dbReference>
<evidence type="ECO:0000256" key="1">
    <source>
        <dbReference type="ARBA" id="ARBA00004123"/>
    </source>
</evidence>
<dbReference type="PROSITE" id="PS50304">
    <property type="entry name" value="TUDOR"/>
    <property type="match status" value="1"/>
</dbReference>
<protein>
    <recommendedName>
        <fullName evidence="4">Tudor domain-containing protein</fullName>
    </recommendedName>
</protein>
<dbReference type="PANTHER" id="PTHR13681">
    <property type="entry name" value="SURVIVAL OF MOTOR NEURON-RELATED-SPLICING FACTOR 30-RELATED"/>
    <property type="match status" value="1"/>
</dbReference>
<dbReference type="CDD" id="cd20399">
    <property type="entry name" value="Tudor_SPF30"/>
    <property type="match status" value="1"/>
</dbReference>
<accession>A0ABD0KFM4</accession>
<dbReference type="GO" id="GO:0005634">
    <property type="term" value="C:nucleus"/>
    <property type="evidence" value="ECO:0007669"/>
    <property type="project" value="UniProtKB-SubCell"/>
</dbReference>
<feature type="domain" description="Tudor" evidence="4">
    <location>
        <begin position="84"/>
        <end position="143"/>
    </location>
</feature>
<gene>
    <name evidence="5" type="ORF">BaRGS_00022733</name>
</gene>
<organism evidence="5 6">
    <name type="scientific">Batillaria attramentaria</name>
    <dbReference type="NCBI Taxonomy" id="370345"/>
    <lineage>
        <taxon>Eukaryota</taxon>
        <taxon>Metazoa</taxon>
        <taxon>Spiralia</taxon>
        <taxon>Lophotrochozoa</taxon>
        <taxon>Mollusca</taxon>
        <taxon>Gastropoda</taxon>
        <taxon>Caenogastropoda</taxon>
        <taxon>Sorbeoconcha</taxon>
        <taxon>Cerithioidea</taxon>
        <taxon>Batillariidae</taxon>
        <taxon>Batillaria</taxon>
    </lineage>
</organism>
<name>A0ABD0KFM4_9CAEN</name>
<feature type="compositionally biased region" description="Basic and acidic residues" evidence="3">
    <location>
        <begin position="181"/>
        <end position="191"/>
    </location>
</feature>
<dbReference type="InterPro" id="IPR002999">
    <property type="entry name" value="Tudor"/>
</dbReference>
<dbReference type="AlphaFoldDB" id="A0ABD0KFM4"/>
<feature type="region of interest" description="Disordered" evidence="3">
    <location>
        <begin position="54"/>
        <end position="82"/>
    </location>
</feature>
<evidence type="ECO:0000256" key="3">
    <source>
        <dbReference type="SAM" id="MobiDB-lite"/>
    </source>
</evidence>
<evidence type="ECO:0000259" key="4">
    <source>
        <dbReference type="PROSITE" id="PS50304"/>
    </source>
</evidence>
<dbReference type="SUPFAM" id="SSF63748">
    <property type="entry name" value="Tudor/PWWP/MBT"/>
    <property type="match status" value="1"/>
</dbReference>
<feature type="compositionally biased region" description="Basic and acidic residues" evidence="3">
    <location>
        <begin position="151"/>
        <end position="167"/>
    </location>
</feature>
<comment type="subcellular location">
    <subcellularLocation>
        <location evidence="1">Nucleus</location>
    </subcellularLocation>
</comment>
<feature type="compositionally biased region" description="Low complexity" evidence="3">
    <location>
        <begin position="54"/>
        <end position="71"/>
    </location>
</feature>
<dbReference type="Proteomes" id="UP001519460">
    <property type="component" value="Unassembled WGS sequence"/>
</dbReference>
<comment type="caution">
    <text evidence="5">The sequence shown here is derived from an EMBL/GenBank/DDBJ whole genome shotgun (WGS) entry which is preliminary data.</text>
</comment>
<feature type="region of interest" description="Disordered" evidence="3">
    <location>
        <begin position="133"/>
        <end position="191"/>
    </location>
</feature>
<evidence type="ECO:0000313" key="6">
    <source>
        <dbReference type="Proteomes" id="UP001519460"/>
    </source>
</evidence>
<sequence length="248" mass="27193">MGDDLQENLKTYKLQLQQVEASLTTDPNNGDLLKLKTDLQEVIDLTQELISGHASGAAAGSGDGATAHSSTEQAESSGDHSQYSWQVGDQCMAPYSEDGMYYTATIEEVLDDGACTVTFTDYGNTDVTQVSMLKPVDSDGKRGSDGLGGPDAKKAKSKKDLIAEQREYKRKKSQKKAQRLKQMEEERESEKNKWLDFNAKTFSKTSKGKVKKSIFATPDNINGRVGVGTCGVSGRPMTAYQLQEKWKK</sequence>
<evidence type="ECO:0000256" key="2">
    <source>
        <dbReference type="ARBA" id="ARBA00023242"/>
    </source>
</evidence>
<dbReference type="Pfam" id="PF00567">
    <property type="entry name" value="TUDOR"/>
    <property type="match status" value="1"/>
</dbReference>